<dbReference type="AlphaFoldDB" id="A0A8S9ZD50"/>
<accession>A0A8S9ZD50</accession>
<proteinExistence type="predicted"/>
<dbReference type="EMBL" id="JABEBT010000205">
    <property type="protein sequence ID" value="KAF7624739.1"/>
    <property type="molecule type" value="Genomic_DNA"/>
</dbReference>
<organism evidence="1 2">
    <name type="scientific">Meloidogyne graminicola</name>
    <dbReference type="NCBI Taxonomy" id="189291"/>
    <lineage>
        <taxon>Eukaryota</taxon>
        <taxon>Metazoa</taxon>
        <taxon>Ecdysozoa</taxon>
        <taxon>Nematoda</taxon>
        <taxon>Chromadorea</taxon>
        <taxon>Rhabditida</taxon>
        <taxon>Tylenchina</taxon>
        <taxon>Tylenchomorpha</taxon>
        <taxon>Tylenchoidea</taxon>
        <taxon>Meloidogynidae</taxon>
        <taxon>Meloidogyninae</taxon>
        <taxon>Meloidogyne</taxon>
    </lineage>
</organism>
<dbReference type="Proteomes" id="UP000605970">
    <property type="component" value="Unassembled WGS sequence"/>
</dbReference>
<sequence length="89" mass="10877">LKFIEELIDELINLNKTVVNDIDKLKFELNIEDFREQFLLINTKKYQNYVQNVHEIFMEKFRKNLPEDDFMQKLKVELKAIELTKKNEN</sequence>
<gene>
    <name evidence="1" type="ORF">Mgra_00009990</name>
</gene>
<keyword evidence="2" id="KW-1185">Reference proteome</keyword>
<comment type="caution">
    <text evidence="1">The sequence shown here is derived from an EMBL/GenBank/DDBJ whole genome shotgun (WGS) entry which is preliminary data.</text>
</comment>
<reference evidence="1" key="1">
    <citation type="journal article" date="2020" name="Ecol. Evol.">
        <title>Genome structure and content of the rice root-knot nematode (Meloidogyne graminicola).</title>
        <authorList>
            <person name="Phan N.T."/>
            <person name="Danchin E.G.J."/>
            <person name="Klopp C."/>
            <person name="Perfus-Barbeoch L."/>
            <person name="Kozlowski D.K."/>
            <person name="Koutsovoulos G.D."/>
            <person name="Lopez-Roques C."/>
            <person name="Bouchez O."/>
            <person name="Zahm M."/>
            <person name="Besnard G."/>
            <person name="Bellafiore S."/>
        </authorList>
    </citation>
    <scope>NUCLEOTIDE SEQUENCE</scope>
    <source>
        <strain evidence="1">VN-18</strain>
    </source>
</reference>
<evidence type="ECO:0000313" key="2">
    <source>
        <dbReference type="Proteomes" id="UP000605970"/>
    </source>
</evidence>
<evidence type="ECO:0000313" key="1">
    <source>
        <dbReference type="EMBL" id="KAF7624739.1"/>
    </source>
</evidence>
<protein>
    <submittedName>
        <fullName evidence="1">Uncharacterized protein</fullName>
    </submittedName>
</protein>
<feature type="non-terminal residue" evidence="1">
    <location>
        <position position="89"/>
    </location>
</feature>
<name>A0A8S9ZD50_9BILA</name>